<feature type="domain" description="Anti-sigma K factor RskA C-terminal" evidence="2">
    <location>
        <begin position="113"/>
        <end position="234"/>
    </location>
</feature>
<dbReference type="Proteomes" id="UP001055057">
    <property type="component" value="Unassembled WGS sequence"/>
</dbReference>
<sequence length="243" mass="24621">MSAGPDDTDRDLGDRASGDRDLRAAEYVLGTLPGPERAALDLERTVDPATEAMVRAWERRLAPLALAAPEVAPPPGAWEAILRALPRRAGTSDGRVVALNRQVRRWRLATAAAGLLAAGLALFVAVGPRGPAPAAPGARYLAVVQGGGALPALVVTVDVAAGTAQVRPLGAETPAGKSLELWYVGADAAPKPIGLVGTAPGRITLPPGASADGVIAVSVEPQGGSPSGLPTGPVIYTGKLIRE</sequence>
<reference evidence="3" key="2">
    <citation type="submission" date="2021-08" db="EMBL/GenBank/DDBJ databases">
        <authorList>
            <person name="Tani A."/>
            <person name="Ola A."/>
            <person name="Ogura Y."/>
            <person name="Katsura K."/>
            <person name="Hayashi T."/>
        </authorList>
    </citation>
    <scope>NUCLEOTIDE SEQUENCE</scope>
    <source>
        <strain evidence="3">DSM 23632</strain>
    </source>
</reference>
<feature type="transmembrane region" description="Helical" evidence="1">
    <location>
        <begin position="108"/>
        <end position="126"/>
    </location>
</feature>
<name>A0ABQ4U7T2_9HYPH</name>
<protein>
    <recommendedName>
        <fullName evidence="2">Anti-sigma K factor RskA C-terminal domain-containing protein</fullName>
    </recommendedName>
</protein>
<accession>A0ABQ4U7T2</accession>
<dbReference type="PANTHER" id="PTHR37461">
    <property type="entry name" value="ANTI-SIGMA-K FACTOR RSKA"/>
    <property type="match status" value="1"/>
</dbReference>
<dbReference type="InterPro" id="IPR018764">
    <property type="entry name" value="RskA_C"/>
</dbReference>
<reference evidence="3" key="1">
    <citation type="journal article" date="2021" name="Front. Microbiol.">
        <title>Comprehensive Comparative Genomics and Phenotyping of Methylobacterium Species.</title>
        <authorList>
            <person name="Alessa O."/>
            <person name="Ogura Y."/>
            <person name="Fujitani Y."/>
            <person name="Takami H."/>
            <person name="Hayashi T."/>
            <person name="Sahin N."/>
            <person name="Tani A."/>
        </authorList>
    </citation>
    <scope>NUCLEOTIDE SEQUENCE</scope>
    <source>
        <strain evidence="3">DSM 23632</strain>
    </source>
</reference>
<evidence type="ECO:0000259" key="2">
    <source>
        <dbReference type="Pfam" id="PF10099"/>
    </source>
</evidence>
<keyword evidence="1" id="KW-0472">Membrane</keyword>
<gene>
    <name evidence="3" type="ORF">MPOCJGCO_4022</name>
</gene>
<keyword evidence="4" id="KW-1185">Reference proteome</keyword>
<keyword evidence="1" id="KW-0812">Transmembrane</keyword>
<dbReference type="InterPro" id="IPR051474">
    <property type="entry name" value="Anti-sigma-K/W_factor"/>
</dbReference>
<proteinExistence type="predicted"/>
<dbReference type="Pfam" id="PF10099">
    <property type="entry name" value="RskA_C"/>
    <property type="match status" value="1"/>
</dbReference>
<dbReference type="EMBL" id="BPRB01000254">
    <property type="protein sequence ID" value="GJE61895.1"/>
    <property type="molecule type" value="Genomic_DNA"/>
</dbReference>
<dbReference type="PANTHER" id="PTHR37461:SF1">
    <property type="entry name" value="ANTI-SIGMA-K FACTOR RSKA"/>
    <property type="match status" value="1"/>
</dbReference>
<evidence type="ECO:0000256" key="1">
    <source>
        <dbReference type="SAM" id="Phobius"/>
    </source>
</evidence>
<evidence type="ECO:0000313" key="3">
    <source>
        <dbReference type="EMBL" id="GJE61895.1"/>
    </source>
</evidence>
<organism evidence="3 4">
    <name type="scientific">Methylobacterium trifolii</name>
    <dbReference type="NCBI Taxonomy" id="1003092"/>
    <lineage>
        <taxon>Bacteria</taxon>
        <taxon>Pseudomonadati</taxon>
        <taxon>Pseudomonadota</taxon>
        <taxon>Alphaproteobacteria</taxon>
        <taxon>Hyphomicrobiales</taxon>
        <taxon>Methylobacteriaceae</taxon>
        <taxon>Methylobacterium</taxon>
    </lineage>
</organism>
<dbReference type="RefSeq" id="WP_238184451.1">
    <property type="nucleotide sequence ID" value="NZ_BPRB01000254.1"/>
</dbReference>
<comment type="caution">
    <text evidence="3">The sequence shown here is derived from an EMBL/GenBank/DDBJ whole genome shotgun (WGS) entry which is preliminary data.</text>
</comment>
<keyword evidence="1" id="KW-1133">Transmembrane helix</keyword>
<evidence type="ECO:0000313" key="4">
    <source>
        <dbReference type="Proteomes" id="UP001055057"/>
    </source>
</evidence>